<evidence type="ECO:0000313" key="4">
    <source>
        <dbReference type="Proteomes" id="UP000318405"/>
    </source>
</evidence>
<dbReference type="InterPro" id="IPR036165">
    <property type="entry name" value="YefM-like_sf"/>
</dbReference>
<dbReference type="Proteomes" id="UP000318405">
    <property type="component" value="Unassembled WGS sequence"/>
</dbReference>
<dbReference type="Gene3D" id="3.40.1620.10">
    <property type="entry name" value="YefM-like domain"/>
    <property type="match status" value="1"/>
</dbReference>
<dbReference type="InterPro" id="IPR006442">
    <property type="entry name" value="Antitoxin_Phd/YefM"/>
</dbReference>
<gene>
    <name evidence="3" type="ORF">FOZ76_13485</name>
</gene>
<keyword evidence="4" id="KW-1185">Reference proteome</keyword>
<dbReference type="NCBIfam" id="TIGR01552">
    <property type="entry name" value="phd_fam"/>
    <property type="match status" value="1"/>
</dbReference>
<organism evidence="3 4">
    <name type="scientific">Verticiella sediminum</name>
    <dbReference type="NCBI Taxonomy" id="1247510"/>
    <lineage>
        <taxon>Bacteria</taxon>
        <taxon>Pseudomonadati</taxon>
        <taxon>Pseudomonadota</taxon>
        <taxon>Betaproteobacteria</taxon>
        <taxon>Burkholderiales</taxon>
        <taxon>Alcaligenaceae</taxon>
        <taxon>Verticiella</taxon>
    </lineage>
</organism>
<evidence type="ECO:0000313" key="3">
    <source>
        <dbReference type="EMBL" id="TSH93893.1"/>
    </source>
</evidence>
<name>A0A556ALX8_9BURK</name>
<dbReference type="Pfam" id="PF02604">
    <property type="entry name" value="PhdYeFM_antitox"/>
    <property type="match status" value="1"/>
</dbReference>
<dbReference type="AlphaFoldDB" id="A0A556ALX8"/>
<comment type="caution">
    <text evidence="3">The sequence shown here is derived from an EMBL/GenBank/DDBJ whole genome shotgun (WGS) entry which is preliminary data.</text>
</comment>
<evidence type="ECO:0000256" key="2">
    <source>
        <dbReference type="RuleBase" id="RU362080"/>
    </source>
</evidence>
<protein>
    <recommendedName>
        <fullName evidence="2">Antitoxin</fullName>
    </recommendedName>
</protein>
<dbReference type="SUPFAM" id="SSF143120">
    <property type="entry name" value="YefM-like"/>
    <property type="match status" value="1"/>
</dbReference>
<comment type="similarity">
    <text evidence="1 2">Belongs to the phD/YefM antitoxin family.</text>
</comment>
<dbReference type="EMBL" id="VLTJ01000026">
    <property type="protein sequence ID" value="TSH93893.1"/>
    <property type="molecule type" value="Genomic_DNA"/>
</dbReference>
<dbReference type="RefSeq" id="WP_143948794.1">
    <property type="nucleotide sequence ID" value="NZ_BAABMB010000006.1"/>
</dbReference>
<evidence type="ECO:0000256" key="1">
    <source>
        <dbReference type="ARBA" id="ARBA00009981"/>
    </source>
</evidence>
<proteinExistence type="inferred from homology"/>
<reference evidence="3 4" key="1">
    <citation type="submission" date="2019-07" db="EMBL/GenBank/DDBJ databases">
        <title>Qingshengfaniella alkalisoli gen. nov., sp. nov., isolated from saline soil.</title>
        <authorList>
            <person name="Xu L."/>
            <person name="Huang X.-X."/>
            <person name="Sun J.-Q."/>
        </authorList>
    </citation>
    <scope>NUCLEOTIDE SEQUENCE [LARGE SCALE GENOMIC DNA]</scope>
    <source>
        <strain evidence="3 4">DSM 27279</strain>
    </source>
</reference>
<accession>A0A556ALX8</accession>
<sequence>MGHAHIKTVTSREFVHNVSAAKRVASAGGTVIITDRGEPALALIPIAEYRRLTKTDRNLVELLRMPEADDVDFDIEPIRIDARELDA</sequence>
<dbReference type="OrthoDB" id="72009at2"/>
<comment type="function">
    <text evidence="2">Antitoxin component of a type II toxin-antitoxin (TA) system.</text>
</comment>